<dbReference type="RefSeq" id="WP_183496371.1">
    <property type="nucleotide sequence ID" value="NZ_JACIFF010000007.1"/>
</dbReference>
<accession>A0A840E8T9</accession>
<organism evidence="1 2">
    <name type="scientific">Neolewinella aquimaris</name>
    <dbReference type="NCBI Taxonomy" id="1835722"/>
    <lineage>
        <taxon>Bacteria</taxon>
        <taxon>Pseudomonadati</taxon>
        <taxon>Bacteroidota</taxon>
        <taxon>Saprospiria</taxon>
        <taxon>Saprospirales</taxon>
        <taxon>Lewinellaceae</taxon>
        <taxon>Neolewinella</taxon>
    </lineage>
</organism>
<keyword evidence="2" id="KW-1185">Reference proteome</keyword>
<name>A0A840E8T9_9BACT</name>
<dbReference type="Proteomes" id="UP000576209">
    <property type="component" value="Unassembled WGS sequence"/>
</dbReference>
<dbReference type="AlphaFoldDB" id="A0A840E8T9"/>
<dbReference type="EMBL" id="JACIFF010000007">
    <property type="protein sequence ID" value="MBB4080132.1"/>
    <property type="molecule type" value="Genomic_DNA"/>
</dbReference>
<comment type="caution">
    <text evidence="1">The sequence shown here is derived from an EMBL/GenBank/DDBJ whole genome shotgun (WGS) entry which is preliminary data.</text>
</comment>
<gene>
    <name evidence="1" type="ORF">GGR28_002762</name>
</gene>
<reference evidence="1 2" key="1">
    <citation type="submission" date="2020-08" db="EMBL/GenBank/DDBJ databases">
        <title>Genomic Encyclopedia of Type Strains, Phase IV (KMG-IV): sequencing the most valuable type-strain genomes for metagenomic binning, comparative biology and taxonomic classification.</title>
        <authorList>
            <person name="Goeker M."/>
        </authorList>
    </citation>
    <scope>NUCLEOTIDE SEQUENCE [LARGE SCALE GENOMIC DNA]</scope>
    <source>
        <strain evidence="1 2">DSM 105137</strain>
    </source>
</reference>
<protein>
    <submittedName>
        <fullName evidence="1">Uncharacterized protein</fullName>
    </submittedName>
</protein>
<evidence type="ECO:0000313" key="2">
    <source>
        <dbReference type="Proteomes" id="UP000576209"/>
    </source>
</evidence>
<sequence>MSPRMMAQGDMDGAMERPAPVLLREGAQLSFQFVSGDTEPDADMVQDGNSMVYFLEGERGRHEDMNLKLTVSPDTNTMSLDDDTSDSELDADYVVFETGKEVKEDWLRPGTIFGFHHIALKPDADKAEFEKFIRNVWSPTQSDALPDSKIIFLKSIRGDRAGEYSFVWIIDSEETRDYYFPESGVPSKMYTEFEKGWSWIAADDQMGKFVSPDTEEFTDYVVR</sequence>
<proteinExistence type="predicted"/>
<evidence type="ECO:0000313" key="1">
    <source>
        <dbReference type="EMBL" id="MBB4080132.1"/>
    </source>
</evidence>